<gene>
    <name evidence="2" type="ORF">HID58_070439</name>
</gene>
<feature type="non-terminal residue" evidence="2">
    <location>
        <position position="123"/>
    </location>
</feature>
<evidence type="ECO:0000256" key="1">
    <source>
        <dbReference type="SAM" id="MobiDB-lite"/>
    </source>
</evidence>
<feature type="region of interest" description="Disordered" evidence="1">
    <location>
        <begin position="82"/>
        <end position="123"/>
    </location>
</feature>
<reference evidence="2 3" key="1">
    <citation type="submission" date="2021-05" db="EMBL/GenBank/DDBJ databases">
        <title>Genome Assembly of Synthetic Allotetraploid Brassica napus Reveals Homoeologous Exchanges between Subgenomes.</title>
        <authorList>
            <person name="Davis J.T."/>
        </authorList>
    </citation>
    <scope>NUCLEOTIDE SEQUENCE [LARGE SCALE GENOMIC DNA]</scope>
    <source>
        <strain evidence="3">cv. Da-Ae</strain>
        <tissue evidence="2">Seedling</tissue>
    </source>
</reference>
<comment type="caution">
    <text evidence="2">The sequence shown here is derived from an EMBL/GenBank/DDBJ whole genome shotgun (WGS) entry which is preliminary data.</text>
</comment>
<name>A0ABQ7YYR0_BRANA</name>
<proteinExistence type="predicted"/>
<evidence type="ECO:0000313" key="2">
    <source>
        <dbReference type="EMBL" id="KAH0873077.1"/>
    </source>
</evidence>
<evidence type="ECO:0000313" key="3">
    <source>
        <dbReference type="Proteomes" id="UP000824890"/>
    </source>
</evidence>
<protein>
    <submittedName>
        <fullName evidence="2">Uncharacterized protein</fullName>
    </submittedName>
</protein>
<organism evidence="2 3">
    <name type="scientific">Brassica napus</name>
    <name type="common">Rape</name>
    <dbReference type="NCBI Taxonomy" id="3708"/>
    <lineage>
        <taxon>Eukaryota</taxon>
        <taxon>Viridiplantae</taxon>
        <taxon>Streptophyta</taxon>
        <taxon>Embryophyta</taxon>
        <taxon>Tracheophyta</taxon>
        <taxon>Spermatophyta</taxon>
        <taxon>Magnoliopsida</taxon>
        <taxon>eudicotyledons</taxon>
        <taxon>Gunneridae</taxon>
        <taxon>Pentapetalae</taxon>
        <taxon>rosids</taxon>
        <taxon>malvids</taxon>
        <taxon>Brassicales</taxon>
        <taxon>Brassicaceae</taxon>
        <taxon>Brassiceae</taxon>
        <taxon>Brassica</taxon>
    </lineage>
</organism>
<dbReference type="Proteomes" id="UP000824890">
    <property type="component" value="Unassembled WGS sequence"/>
</dbReference>
<sequence>MKMTRKINQLTLICKMLQLMISWETNSTGWITRILTKKSSEPLHVINQESSILMIQTKDKPTADINGDEYGKTLTRSVAKSLFSTSQHPGQRRASPRINAKSVVGQGSGARGQRGHQQATASR</sequence>
<accession>A0ABQ7YYR0</accession>
<dbReference type="EMBL" id="JAGKQM010000016">
    <property type="protein sequence ID" value="KAH0873077.1"/>
    <property type="molecule type" value="Genomic_DNA"/>
</dbReference>
<keyword evidence="3" id="KW-1185">Reference proteome</keyword>